<dbReference type="EMBL" id="DSPX01000025">
    <property type="protein sequence ID" value="HGF99623.1"/>
    <property type="molecule type" value="Genomic_DNA"/>
</dbReference>
<proteinExistence type="predicted"/>
<name>A0A7C3ZJZ5_9CYAN</name>
<keyword evidence="1" id="KW-0808">Transferase</keyword>
<dbReference type="GO" id="GO:0016740">
    <property type="term" value="F:transferase activity"/>
    <property type="evidence" value="ECO:0007669"/>
    <property type="project" value="UniProtKB-KW"/>
</dbReference>
<evidence type="ECO:0000313" key="1">
    <source>
        <dbReference type="EMBL" id="HGF99623.1"/>
    </source>
</evidence>
<gene>
    <name evidence="1" type="ORF">ENR15_02875</name>
</gene>
<comment type="caution">
    <text evidence="1">The sequence shown here is derived from an EMBL/GenBank/DDBJ whole genome shotgun (WGS) entry which is preliminary data.</text>
</comment>
<protein>
    <submittedName>
        <fullName evidence="1">Acetyltransferase</fullName>
    </submittedName>
</protein>
<reference evidence="1" key="1">
    <citation type="journal article" date="2020" name="mSystems">
        <title>Genome- and Community-Level Interaction Insights into Carbon Utilization and Element Cycling Functions of Hydrothermarchaeota in Hydrothermal Sediment.</title>
        <authorList>
            <person name="Zhou Z."/>
            <person name="Liu Y."/>
            <person name="Xu W."/>
            <person name="Pan J."/>
            <person name="Luo Z.H."/>
            <person name="Li M."/>
        </authorList>
    </citation>
    <scope>NUCLEOTIDE SEQUENCE [LARGE SCALE GENOMIC DNA]</scope>
    <source>
        <strain evidence="1">SpSt-374</strain>
    </source>
</reference>
<organism evidence="1">
    <name type="scientific">Planktothricoides sp. SpSt-374</name>
    <dbReference type="NCBI Taxonomy" id="2282167"/>
    <lineage>
        <taxon>Bacteria</taxon>
        <taxon>Bacillati</taxon>
        <taxon>Cyanobacteriota</taxon>
        <taxon>Cyanophyceae</taxon>
        <taxon>Oscillatoriophycideae</taxon>
        <taxon>Oscillatoriales</taxon>
        <taxon>Oscillatoriaceae</taxon>
        <taxon>Planktothricoides</taxon>
    </lineage>
</organism>
<accession>A0A7C3ZJZ5</accession>
<dbReference type="AlphaFoldDB" id="A0A7C3ZJZ5"/>
<sequence>MFLKHKITKELVEIISIEDMYDPCMMEVVGRSHAGEEMQEPAVYVKQEMIFPSGESLPRCWLDPHYSELKLPEKVAAIAIS</sequence>